<evidence type="ECO:0000313" key="4">
    <source>
        <dbReference type="EMBL" id="KAK8934550.1"/>
    </source>
</evidence>
<dbReference type="Proteomes" id="UP001418222">
    <property type="component" value="Unassembled WGS sequence"/>
</dbReference>
<evidence type="ECO:0000256" key="1">
    <source>
        <dbReference type="ARBA" id="ARBA00007766"/>
    </source>
</evidence>
<dbReference type="Gene3D" id="3.30.60.30">
    <property type="match status" value="1"/>
</dbReference>
<comment type="similarity">
    <text evidence="1">Belongs to the protease inhibitor I20 (potato type II proteinase inhibitor) family.</text>
</comment>
<dbReference type="PANTHER" id="PTHR33832:SF15">
    <property type="entry name" value="SERINE-TYPE ENDOPEPTIDASE INHIBITOR"/>
    <property type="match status" value="1"/>
</dbReference>
<evidence type="ECO:0000313" key="5">
    <source>
        <dbReference type="Proteomes" id="UP001418222"/>
    </source>
</evidence>
<evidence type="ECO:0000256" key="2">
    <source>
        <dbReference type="ARBA" id="ARBA00022900"/>
    </source>
</evidence>
<dbReference type="InterPro" id="IPR003465">
    <property type="entry name" value="Prot_inh_I20"/>
</dbReference>
<keyword evidence="3" id="KW-0732">Signal</keyword>
<gene>
    <name evidence="4" type="ORF">KSP39_PZI015170</name>
</gene>
<dbReference type="Pfam" id="PF02428">
    <property type="entry name" value="Prot_inhib_II"/>
    <property type="match status" value="1"/>
</dbReference>
<dbReference type="AlphaFoldDB" id="A0AAP0G2H6"/>
<name>A0AAP0G2H6_9ASPA</name>
<keyword evidence="2" id="KW-0722">Serine protease inhibitor</keyword>
<comment type="caution">
    <text evidence="4">The sequence shown here is derived from an EMBL/GenBank/DDBJ whole genome shotgun (WGS) entry which is preliminary data.</text>
</comment>
<dbReference type="InterPro" id="IPR051391">
    <property type="entry name" value="Protease_inhibitor_I20"/>
</dbReference>
<dbReference type="SUPFAM" id="SSF100897">
    <property type="entry name" value="Plant proteinase inhibitors"/>
    <property type="match status" value="1"/>
</dbReference>
<accession>A0AAP0G2H6</accession>
<keyword evidence="2" id="KW-0646">Protease inhibitor</keyword>
<feature type="signal peptide" evidence="3">
    <location>
        <begin position="1"/>
        <end position="22"/>
    </location>
</feature>
<dbReference type="PANTHER" id="PTHR33832">
    <property type="entry name" value="SERINE-TYPE ENDOPEPTIDASE INHIBITOR"/>
    <property type="match status" value="1"/>
</dbReference>
<evidence type="ECO:0000256" key="3">
    <source>
        <dbReference type="SAM" id="SignalP"/>
    </source>
</evidence>
<sequence length="80" mass="8608">MGGRSELHVGGLMLLLCGMILCNNMEEIKGARACPQYCLLVDYMTCPSSGDERLPSECNCCLAPKGCTLHLHDGTKLSCT</sequence>
<keyword evidence="5" id="KW-1185">Reference proteome</keyword>
<proteinExistence type="inferred from homology"/>
<organism evidence="4 5">
    <name type="scientific">Platanthera zijinensis</name>
    <dbReference type="NCBI Taxonomy" id="2320716"/>
    <lineage>
        <taxon>Eukaryota</taxon>
        <taxon>Viridiplantae</taxon>
        <taxon>Streptophyta</taxon>
        <taxon>Embryophyta</taxon>
        <taxon>Tracheophyta</taxon>
        <taxon>Spermatophyta</taxon>
        <taxon>Magnoliopsida</taxon>
        <taxon>Liliopsida</taxon>
        <taxon>Asparagales</taxon>
        <taxon>Orchidaceae</taxon>
        <taxon>Orchidoideae</taxon>
        <taxon>Orchideae</taxon>
        <taxon>Orchidinae</taxon>
        <taxon>Platanthera</taxon>
    </lineage>
</organism>
<dbReference type="EMBL" id="JBBWWQ010000012">
    <property type="protein sequence ID" value="KAK8934550.1"/>
    <property type="molecule type" value="Genomic_DNA"/>
</dbReference>
<reference evidence="4 5" key="1">
    <citation type="journal article" date="2022" name="Nat. Plants">
        <title>Genomes of leafy and leafless Platanthera orchids illuminate the evolution of mycoheterotrophy.</title>
        <authorList>
            <person name="Li M.H."/>
            <person name="Liu K.W."/>
            <person name="Li Z."/>
            <person name="Lu H.C."/>
            <person name="Ye Q.L."/>
            <person name="Zhang D."/>
            <person name="Wang J.Y."/>
            <person name="Li Y.F."/>
            <person name="Zhong Z.M."/>
            <person name="Liu X."/>
            <person name="Yu X."/>
            <person name="Liu D.K."/>
            <person name="Tu X.D."/>
            <person name="Liu B."/>
            <person name="Hao Y."/>
            <person name="Liao X.Y."/>
            <person name="Jiang Y.T."/>
            <person name="Sun W.H."/>
            <person name="Chen J."/>
            <person name="Chen Y.Q."/>
            <person name="Ai Y."/>
            <person name="Zhai J.W."/>
            <person name="Wu S.S."/>
            <person name="Zhou Z."/>
            <person name="Hsiao Y.Y."/>
            <person name="Wu W.L."/>
            <person name="Chen Y.Y."/>
            <person name="Lin Y.F."/>
            <person name="Hsu J.L."/>
            <person name="Li C.Y."/>
            <person name="Wang Z.W."/>
            <person name="Zhao X."/>
            <person name="Zhong W.Y."/>
            <person name="Ma X.K."/>
            <person name="Ma L."/>
            <person name="Huang J."/>
            <person name="Chen G.Z."/>
            <person name="Huang M.Z."/>
            <person name="Huang L."/>
            <person name="Peng D.H."/>
            <person name="Luo Y.B."/>
            <person name="Zou S.Q."/>
            <person name="Chen S.P."/>
            <person name="Lan S."/>
            <person name="Tsai W.C."/>
            <person name="Van de Peer Y."/>
            <person name="Liu Z.J."/>
        </authorList>
    </citation>
    <scope>NUCLEOTIDE SEQUENCE [LARGE SCALE GENOMIC DNA]</scope>
    <source>
        <strain evidence="4">Lor287</strain>
    </source>
</reference>
<feature type="chain" id="PRO_5043009590" evidence="3">
    <location>
        <begin position="23"/>
        <end position="80"/>
    </location>
</feature>
<dbReference type="GO" id="GO:0004867">
    <property type="term" value="F:serine-type endopeptidase inhibitor activity"/>
    <property type="evidence" value="ECO:0007669"/>
    <property type="project" value="UniProtKB-KW"/>
</dbReference>
<protein>
    <submittedName>
        <fullName evidence="4">Uncharacterized protein</fullName>
    </submittedName>
</protein>